<dbReference type="Proteomes" id="UP001162480">
    <property type="component" value="Chromosome 27"/>
</dbReference>
<organism evidence="1 2">
    <name type="scientific">Octopus vulgaris</name>
    <name type="common">Common octopus</name>
    <dbReference type="NCBI Taxonomy" id="6645"/>
    <lineage>
        <taxon>Eukaryota</taxon>
        <taxon>Metazoa</taxon>
        <taxon>Spiralia</taxon>
        <taxon>Lophotrochozoa</taxon>
        <taxon>Mollusca</taxon>
        <taxon>Cephalopoda</taxon>
        <taxon>Coleoidea</taxon>
        <taxon>Octopodiformes</taxon>
        <taxon>Octopoda</taxon>
        <taxon>Incirrata</taxon>
        <taxon>Octopodidae</taxon>
        <taxon>Octopus</taxon>
    </lineage>
</organism>
<dbReference type="AlphaFoldDB" id="A0AA36FK93"/>
<keyword evidence="2" id="KW-1185">Reference proteome</keyword>
<dbReference type="EMBL" id="OX597840">
    <property type="protein sequence ID" value="CAI9742115.1"/>
    <property type="molecule type" value="Genomic_DNA"/>
</dbReference>
<sequence length="139" mass="16143">MAVAATKPYGLMDLFNTIRTEADAVAFFAEKGIIPPKKRCKKRHFMKRKVKDRSVRWRCTRKGCDQSLSVRKEILLKLSLSTLTPVLTSSSFTLSLHIYYYKNHMKLAIKDFLLLKNHQYVSCLKGSAKIFYKRIILLL</sequence>
<accession>A0AA36FK93</accession>
<proteinExistence type="predicted"/>
<evidence type="ECO:0000313" key="2">
    <source>
        <dbReference type="Proteomes" id="UP001162480"/>
    </source>
</evidence>
<name>A0AA36FK93_OCTVU</name>
<protein>
    <submittedName>
        <fullName evidence="1">Uncharacterized protein</fullName>
    </submittedName>
</protein>
<evidence type="ECO:0000313" key="1">
    <source>
        <dbReference type="EMBL" id="CAI9742115.1"/>
    </source>
</evidence>
<reference evidence="1" key="1">
    <citation type="submission" date="2023-08" db="EMBL/GenBank/DDBJ databases">
        <authorList>
            <person name="Alioto T."/>
            <person name="Alioto T."/>
            <person name="Gomez Garrido J."/>
        </authorList>
    </citation>
    <scope>NUCLEOTIDE SEQUENCE</scope>
</reference>
<gene>
    <name evidence="1" type="ORF">OCTVUL_1B001652</name>
</gene>